<protein>
    <submittedName>
        <fullName evidence="1">Uncharacterized protein</fullName>
    </submittedName>
</protein>
<dbReference type="Proteomes" id="UP001311232">
    <property type="component" value="Unassembled WGS sequence"/>
</dbReference>
<name>A0AAV9SI22_9TELE</name>
<evidence type="ECO:0000313" key="1">
    <source>
        <dbReference type="EMBL" id="KAK5620974.1"/>
    </source>
</evidence>
<sequence length="66" mass="7770">MAFFVKKKKFKFQTQLTLEELTAVPFVNGVLFCKLRLQDGDFVATSSRHFLLTEREKMSSLLENRR</sequence>
<comment type="caution">
    <text evidence="1">The sequence shown here is derived from an EMBL/GenBank/DDBJ whole genome shotgun (WGS) entry which is preliminary data.</text>
</comment>
<evidence type="ECO:0000313" key="2">
    <source>
        <dbReference type="Proteomes" id="UP001311232"/>
    </source>
</evidence>
<organism evidence="1 2">
    <name type="scientific">Crenichthys baileyi</name>
    <name type="common">White River springfish</name>
    <dbReference type="NCBI Taxonomy" id="28760"/>
    <lineage>
        <taxon>Eukaryota</taxon>
        <taxon>Metazoa</taxon>
        <taxon>Chordata</taxon>
        <taxon>Craniata</taxon>
        <taxon>Vertebrata</taxon>
        <taxon>Euteleostomi</taxon>
        <taxon>Actinopterygii</taxon>
        <taxon>Neopterygii</taxon>
        <taxon>Teleostei</taxon>
        <taxon>Neoteleostei</taxon>
        <taxon>Acanthomorphata</taxon>
        <taxon>Ovalentaria</taxon>
        <taxon>Atherinomorphae</taxon>
        <taxon>Cyprinodontiformes</taxon>
        <taxon>Goodeidae</taxon>
        <taxon>Crenichthys</taxon>
    </lineage>
</organism>
<dbReference type="PANTHER" id="PTHR21456:SF2">
    <property type="entry name" value="EARLY ESTROGEN-INDUCED GENE 1 PROTEIN"/>
    <property type="match status" value="1"/>
</dbReference>
<accession>A0AAV9SI22</accession>
<reference evidence="1 2" key="1">
    <citation type="submission" date="2021-06" db="EMBL/GenBank/DDBJ databases">
        <authorList>
            <person name="Palmer J.M."/>
        </authorList>
    </citation>
    <scope>NUCLEOTIDE SEQUENCE [LARGE SCALE GENOMIC DNA]</scope>
    <source>
        <strain evidence="1 2">MEX-2019</strain>
        <tissue evidence="1">Muscle</tissue>
    </source>
</reference>
<dbReference type="EMBL" id="JAHHUM010000325">
    <property type="protein sequence ID" value="KAK5620974.1"/>
    <property type="molecule type" value="Genomic_DNA"/>
</dbReference>
<gene>
    <name evidence="1" type="ORF">CRENBAI_016219</name>
</gene>
<dbReference type="PANTHER" id="PTHR21456">
    <property type="entry name" value="FAMILY WITH SEQUENCE SIMILARITY 102"/>
    <property type="match status" value="1"/>
</dbReference>
<dbReference type="InterPro" id="IPR039931">
    <property type="entry name" value="EEIG1/2-like"/>
</dbReference>
<keyword evidence="2" id="KW-1185">Reference proteome</keyword>
<dbReference type="AlphaFoldDB" id="A0AAV9SI22"/>
<proteinExistence type="predicted"/>